<dbReference type="Proteomes" id="UP001526201">
    <property type="component" value="Unassembled WGS sequence"/>
</dbReference>
<dbReference type="Pfam" id="PF02470">
    <property type="entry name" value="MlaD"/>
    <property type="match status" value="1"/>
</dbReference>
<dbReference type="InterPro" id="IPR024516">
    <property type="entry name" value="Mce_C"/>
</dbReference>
<gene>
    <name evidence="4" type="ORF">H7J73_20340</name>
</gene>
<accession>A0ABT3CFV3</accession>
<proteinExistence type="predicted"/>
<dbReference type="RefSeq" id="WP_264069495.1">
    <property type="nucleotide sequence ID" value="NZ_JACKTY010000033.1"/>
</dbReference>
<evidence type="ECO:0000259" key="2">
    <source>
        <dbReference type="Pfam" id="PF02470"/>
    </source>
</evidence>
<dbReference type="EMBL" id="JACKTY010000033">
    <property type="protein sequence ID" value="MCV7228366.1"/>
    <property type="molecule type" value="Genomic_DNA"/>
</dbReference>
<feature type="domain" description="Mce/MlaD" evidence="2">
    <location>
        <begin position="48"/>
        <end position="121"/>
    </location>
</feature>
<keyword evidence="5" id="KW-1185">Reference proteome</keyword>
<feature type="transmembrane region" description="Helical" evidence="1">
    <location>
        <begin position="21"/>
        <end position="42"/>
    </location>
</feature>
<keyword evidence="1" id="KW-0812">Transmembrane</keyword>
<sequence length="335" mass="36341">MALRKRRPVLDDHAAAVRSRRFGVIGVITIVCALVTAGVTYVNPAGQTRYAAHLPVSGGVRPGDEVRIAGIPVGKVTGVRLDRTLVEMKFDVSQSIAVGSESTVEIKLLTPLGGHYVALVPRGETPLGHNVIPPQHTTTPFEINDIIQAATPEIKKVDGQVIHDTFTEIANAANKYPDALRDVIQTADTLTTSLSQTTADFHRGLDFINDYSSAFVAGRQQLVTLSEQFALIGRRLTSKSADIVEFFGTLAELARLVDRFLVFYQREVAPVVNGIDDIFDTLFTHPERIGKAAEGLGQILNIVVPMLSGNGVVVNESDKLMPGQDLCLPYKMRTC</sequence>
<evidence type="ECO:0000313" key="5">
    <source>
        <dbReference type="Proteomes" id="UP001526201"/>
    </source>
</evidence>
<dbReference type="PANTHER" id="PTHR33371:SF18">
    <property type="entry name" value="MCE-FAMILY PROTEIN MCE3C"/>
    <property type="match status" value="1"/>
</dbReference>
<name>A0ABT3CFV3_9MYCO</name>
<protein>
    <submittedName>
        <fullName evidence="4">MCE family protein</fullName>
    </submittedName>
</protein>
<keyword evidence="1" id="KW-0472">Membrane</keyword>
<dbReference type="PANTHER" id="PTHR33371">
    <property type="entry name" value="INTERMEMBRANE PHOSPHOLIPID TRANSPORT SYSTEM BINDING PROTEIN MLAD-RELATED"/>
    <property type="match status" value="1"/>
</dbReference>
<keyword evidence="1" id="KW-1133">Transmembrane helix</keyword>
<evidence type="ECO:0000256" key="1">
    <source>
        <dbReference type="SAM" id="Phobius"/>
    </source>
</evidence>
<organism evidence="4 5">
    <name type="scientific">Mycolicibacterium komossense</name>
    <dbReference type="NCBI Taxonomy" id="1779"/>
    <lineage>
        <taxon>Bacteria</taxon>
        <taxon>Bacillati</taxon>
        <taxon>Actinomycetota</taxon>
        <taxon>Actinomycetes</taxon>
        <taxon>Mycobacteriales</taxon>
        <taxon>Mycobacteriaceae</taxon>
        <taxon>Mycolicibacterium</taxon>
    </lineage>
</organism>
<dbReference type="InterPro" id="IPR052336">
    <property type="entry name" value="MlaD_Phospholipid_Transporter"/>
</dbReference>
<evidence type="ECO:0000259" key="3">
    <source>
        <dbReference type="Pfam" id="PF11887"/>
    </source>
</evidence>
<feature type="domain" description="Mammalian cell entry C-terminal" evidence="3">
    <location>
        <begin position="129"/>
        <end position="296"/>
    </location>
</feature>
<dbReference type="InterPro" id="IPR003399">
    <property type="entry name" value="Mce/MlaD"/>
</dbReference>
<reference evidence="4 5" key="1">
    <citation type="journal article" date="2022" name="BMC Genomics">
        <title>Comparative genome analysis of mycobacteria focusing on tRNA and non-coding RNA.</title>
        <authorList>
            <person name="Behra P.R.K."/>
            <person name="Pettersson B.M.F."/>
            <person name="Ramesh M."/>
            <person name="Das S."/>
            <person name="Dasgupta S."/>
            <person name="Kirsebom L.A."/>
        </authorList>
    </citation>
    <scope>NUCLEOTIDE SEQUENCE [LARGE SCALE GENOMIC DNA]</scope>
    <source>
        <strain evidence="4 5">DSM 44078</strain>
    </source>
</reference>
<comment type="caution">
    <text evidence="4">The sequence shown here is derived from an EMBL/GenBank/DDBJ whole genome shotgun (WGS) entry which is preliminary data.</text>
</comment>
<dbReference type="Pfam" id="PF11887">
    <property type="entry name" value="Mce4_CUP1"/>
    <property type="match status" value="1"/>
</dbReference>
<evidence type="ECO:0000313" key="4">
    <source>
        <dbReference type="EMBL" id="MCV7228366.1"/>
    </source>
</evidence>